<name>A0A6N4SSN8_CYTH3</name>
<proteinExistence type="predicted"/>
<evidence type="ECO:0000313" key="3">
    <source>
        <dbReference type="EMBL" id="ABG59394.1"/>
    </source>
</evidence>
<dbReference type="EMBL" id="CP000383">
    <property type="protein sequence ID" value="ABG59394.1"/>
    <property type="molecule type" value="Genomic_DNA"/>
</dbReference>
<dbReference type="CDD" id="cd00371">
    <property type="entry name" value="HMA"/>
    <property type="match status" value="1"/>
</dbReference>
<evidence type="ECO:0000259" key="2">
    <source>
        <dbReference type="PROSITE" id="PS50846"/>
    </source>
</evidence>
<protein>
    <submittedName>
        <fullName evidence="3">Cation-transporting ATPase</fullName>
    </submittedName>
</protein>
<keyword evidence="1" id="KW-0732">Signal</keyword>
<keyword evidence="4" id="KW-1185">Reference proteome</keyword>
<sequence length="174" mass="19972">MYFQQSFRSMKSSLYIFVSFFICLTASAQIDTVKIQVTGLTCSSCSKSVEEKIRLIDFVSAVKMNLNLNEATILVNFSKQVDWDVLAKAVYDAGFSVGAFYVPDCERVTYNINGKQCAYSYIYIGDPHTFRSNGYVRLAGKYFMDKKTYHTWVKKIPDPLPPIPETGNKHYYYF</sequence>
<gene>
    <name evidence="3" type="ordered locus">CHU_2131</name>
</gene>
<dbReference type="Proteomes" id="UP000001822">
    <property type="component" value="Chromosome"/>
</dbReference>
<evidence type="ECO:0000313" key="4">
    <source>
        <dbReference type="Proteomes" id="UP000001822"/>
    </source>
</evidence>
<dbReference type="AlphaFoldDB" id="A0A6N4SSN8"/>
<reference evidence="3 4" key="1">
    <citation type="journal article" date="2007" name="Appl. Environ. Microbiol.">
        <title>Genome sequence of the cellulolytic gliding bacterium Cytophaga hutchinsonii.</title>
        <authorList>
            <person name="Xie G."/>
            <person name="Bruce D.C."/>
            <person name="Challacombe J.F."/>
            <person name="Chertkov O."/>
            <person name="Detter J.C."/>
            <person name="Gilna P."/>
            <person name="Han C.S."/>
            <person name="Lucas S."/>
            <person name="Misra M."/>
            <person name="Myers G.L."/>
            <person name="Richardson P."/>
            <person name="Tapia R."/>
            <person name="Thayer N."/>
            <person name="Thompson L.S."/>
            <person name="Brettin T.S."/>
            <person name="Henrissat B."/>
            <person name="Wilson D.B."/>
            <person name="McBride M.J."/>
        </authorList>
    </citation>
    <scope>NUCLEOTIDE SEQUENCE [LARGE SCALE GENOMIC DNA]</scope>
    <source>
        <strain evidence="4">ATCC 33406 / DSM 1761 / CIP 103989 / NBRC 15051 / NCIMB 9469 / D465</strain>
    </source>
</reference>
<dbReference type="PROSITE" id="PS50846">
    <property type="entry name" value="HMA_2"/>
    <property type="match status" value="1"/>
</dbReference>
<feature type="chain" id="PRO_5026713515" evidence="1">
    <location>
        <begin position="29"/>
        <end position="174"/>
    </location>
</feature>
<dbReference type="Pfam" id="PF00403">
    <property type="entry name" value="HMA"/>
    <property type="match status" value="1"/>
</dbReference>
<dbReference type="SUPFAM" id="SSF55008">
    <property type="entry name" value="HMA, heavy metal-associated domain"/>
    <property type="match status" value="1"/>
</dbReference>
<dbReference type="GO" id="GO:0046872">
    <property type="term" value="F:metal ion binding"/>
    <property type="evidence" value="ECO:0007669"/>
    <property type="project" value="InterPro"/>
</dbReference>
<accession>A0A6N4SSN8</accession>
<organism evidence="3 4">
    <name type="scientific">Cytophaga hutchinsonii (strain ATCC 33406 / DSM 1761 / CIP 103989 / NBRC 15051 / NCIMB 9469 / D465)</name>
    <dbReference type="NCBI Taxonomy" id="269798"/>
    <lineage>
        <taxon>Bacteria</taxon>
        <taxon>Pseudomonadati</taxon>
        <taxon>Bacteroidota</taxon>
        <taxon>Cytophagia</taxon>
        <taxon>Cytophagales</taxon>
        <taxon>Cytophagaceae</taxon>
        <taxon>Cytophaga</taxon>
    </lineage>
</organism>
<feature type="signal peptide" evidence="1">
    <location>
        <begin position="1"/>
        <end position="28"/>
    </location>
</feature>
<dbReference type="Gene3D" id="3.30.70.100">
    <property type="match status" value="1"/>
</dbReference>
<feature type="domain" description="HMA" evidence="2">
    <location>
        <begin position="31"/>
        <end position="98"/>
    </location>
</feature>
<dbReference type="InterPro" id="IPR036163">
    <property type="entry name" value="HMA_dom_sf"/>
</dbReference>
<evidence type="ECO:0000256" key="1">
    <source>
        <dbReference type="SAM" id="SignalP"/>
    </source>
</evidence>
<dbReference type="InterPro" id="IPR006121">
    <property type="entry name" value="HMA_dom"/>
</dbReference>
<dbReference type="KEGG" id="chu:CHU_2131"/>